<organism evidence="2 3">
    <name type="scientific">Tothia fuscella</name>
    <dbReference type="NCBI Taxonomy" id="1048955"/>
    <lineage>
        <taxon>Eukaryota</taxon>
        <taxon>Fungi</taxon>
        <taxon>Dikarya</taxon>
        <taxon>Ascomycota</taxon>
        <taxon>Pezizomycotina</taxon>
        <taxon>Dothideomycetes</taxon>
        <taxon>Pleosporomycetidae</taxon>
        <taxon>Venturiales</taxon>
        <taxon>Cylindrosympodiaceae</taxon>
        <taxon>Tothia</taxon>
    </lineage>
</organism>
<reference evidence="2" key="1">
    <citation type="journal article" date="2020" name="Stud. Mycol.">
        <title>101 Dothideomycetes genomes: a test case for predicting lifestyles and emergence of pathogens.</title>
        <authorList>
            <person name="Haridas S."/>
            <person name="Albert R."/>
            <person name="Binder M."/>
            <person name="Bloem J."/>
            <person name="Labutti K."/>
            <person name="Salamov A."/>
            <person name="Andreopoulos B."/>
            <person name="Baker S."/>
            <person name="Barry K."/>
            <person name="Bills G."/>
            <person name="Bluhm B."/>
            <person name="Cannon C."/>
            <person name="Castanera R."/>
            <person name="Culley D."/>
            <person name="Daum C."/>
            <person name="Ezra D."/>
            <person name="Gonzalez J."/>
            <person name="Henrissat B."/>
            <person name="Kuo A."/>
            <person name="Liang C."/>
            <person name="Lipzen A."/>
            <person name="Lutzoni F."/>
            <person name="Magnuson J."/>
            <person name="Mondo S."/>
            <person name="Nolan M."/>
            <person name="Ohm R."/>
            <person name="Pangilinan J."/>
            <person name="Park H.-J."/>
            <person name="Ramirez L."/>
            <person name="Alfaro M."/>
            <person name="Sun H."/>
            <person name="Tritt A."/>
            <person name="Yoshinaga Y."/>
            <person name="Zwiers L.-H."/>
            <person name="Turgeon B."/>
            <person name="Goodwin S."/>
            <person name="Spatafora J."/>
            <person name="Crous P."/>
            <person name="Grigoriev I."/>
        </authorList>
    </citation>
    <scope>NUCLEOTIDE SEQUENCE</scope>
    <source>
        <strain evidence="2">CBS 130266</strain>
    </source>
</reference>
<evidence type="ECO:0000256" key="1">
    <source>
        <dbReference type="SAM" id="MobiDB-lite"/>
    </source>
</evidence>
<comment type="caution">
    <text evidence="2">The sequence shown here is derived from an EMBL/GenBank/DDBJ whole genome shotgun (WGS) entry which is preliminary data.</text>
</comment>
<gene>
    <name evidence="2" type="ORF">EJ08DRAFT_317938</name>
</gene>
<feature type="compositionally biased region" description="Low complexity" evidence="1">
    <location>
        <begin position="66"/>
        <end position="95"/>
    </location>
</feature>
<evidence type="ECO:0000313" key="3">
    <source>
        <dbReference type="Proteomes" id="UP000800235"/>
    </source>
</evidence>
<proteinExistence type="predicted"/>
<keyword evidence="3" id="KW-1185">Reference proteome</keyword>
<dbReference type="AlphaFoldDB" id="A0A9P4NNG9"/>
<dbReference type="Proteomes" id="UP000800235">
    <property type="component" value="Unassembled WGS sequence"/>
</dbReference>
<feature type="region of interest" description="Disordered" evidence="1">
    <location>
        <begin position="1"/>
        <end position="243"/>
    </location>
</feature>
<accession>A0A9P4NNG9</accession>
<dbReference type="EMBL" id="MU007053">
    <property type="protein sequence ID" value="KAF2428732.1"/>
    <property type="molecule type" value="Genomic_DNA"/>
</dbReference>
<feature type="compositionally biased region" description="Polar residues" evidence="1">
    <location>
        <begin position="136"/>
        <end position="160"/>
    </location>
</feature>
<feature type="compositionally biased region" description="Polar residues" evidence="1">
    <location>
        <begin position="169"/>
        <end position="186"/>
    </location>
</feature>
<feature type="compositionally biased region" description="Polar residues" evidence="1">
    <location>
        <begin position="37"/>
        <end position="53"/>
    </location>
</feature>
<evidence type="ECO:0000313" key="2">
    <source>
        <dbReference type="EMBL" id="KAF2428732.1"/>
    </source>
</evidence>
<protein>
    <submittedName>
        <fullName evidence="2">Uncharacterized protein</fullName>
    </submittedName>
</protein>
<name>A0A9P4NNG9_9PEZI</name>
<sequence>MANQSFGPPGDPNSRRVWSTAPKKKKSEEPSTHRAAASNSNVSKAPINTNVNKDNIAPTAFMGAGTPPTRSTSLVSSLSTPTTTSAPSHSTRASPMEFFDTDASNVSPAIGHHQAPMMARRGKKTRASAVMGRSNARVSNADSTLNRQPDTPTSATTPRSWKSLEDPSRSTSITHKTYSATTTAPANITKAKTPIQTPTGRRLPEVAAGSDVQEVANAAHKGTSSFPAQSKDGRKPSNALSSK</sequence>